<dbReference type="AlphaFoldDB" id="C0CNS0"/>
<dbReference type="HOGENOM" id="CLU_2434959_0_0_9"/>
<comment type="caution">
    <text evidence="1">The sequence shown here is derived from an EMBL/GenBank/DDBJ whole genome shotgun (WGS) entry which is preliminary data.</text>
</comment>
<reference evidence="1 2" key="2">
    <citation type="submission" date="2009-02" db="EMBL/GenBank/DDBJ databases">
        <title>Draft genome sequence of Blautia hydrogenotrophica DSM 10507 (Ruminococcus hydrogenotrophicus DSM 10507).</title>
        <authorList>
            <person name="Sudarsanam P."/>
            <person name="Ley R."/>
            <person name="Guruge J."/>
            <person name="Turnbaugh P.J."/>
            <person name="Mahowald M."/>
            <person name="Liep D."/>
            <person name="Gordon J."/>
        </authorList>
    </citation>
    <scope>NUCLEOTIDE SEQUENCE [LARGE SCALE GENOMIC DNA]</scope>
    <source>
        <strain evidence="2">DSM 10507 / JCM 14656 / S5a33</strain>
    </source>
</reference>
<reference evidence="1 2" key="1">
    <citation type="submission" date="2009-01" db="EMBL/GenBank/DDBJ databases">
        <authorList>
            <person name="Fulton L."/>
            <person name="Clifton S."/>
            <person name="Fulton B."/>
            <person name="Xu J."/>
            <person name="Minx P."/>
            <person name="Pepin K.H."/>
            <person name="Johnson M."/>
            <person name="Bhonagiri V."/>
            <person name="Nash W.E."/>
            <person name="Mardis E.R."/>
            <person name="Wilson R.K."/>
        </authorList>
    </citation>
    <scope>NUCLEOTIDE SEQUENCE [LARGE SCALE GENOMIC DNA]</scope>
    <source>
        <strain evidence="2">DSM 10507 / JCM 14656 / S5a33</strain>
    </source>
</reference>
<evidence type="ECO:0000313" key="1">
    <source>
        <dbReference type="EMBL" id="EEG48575.1"/>
    </source>
</evidence>
<organism evidence="1 2">
    <name type="scientific">Blautia hydrogenotrophica (strain DSM 10507 / JCM 14656 / S5a33)</name>
    <name type="common">Ruminococcus hydrogenotrophicus</name>
    <dbReference type="NCBI Taxonomy" id="476272"/>
    <lineage>
        <taxon>Bacteria</taxon>
        <taxon>Bacillati</taxon>
        <taxon>Bacillota</taxon>
        <taxon>Clostridia</taxon>
        <taxon>Lachnospirales</taxon>
        <taxon>Lachnospiraceae</taxon>
        <taxon>Blautia</taxon>
    </lineage>
</organism>
<sequence length="90" mass="10113">MSTQANVRECEYLSGLRECDARSNPQLIAPGQRLGGRQACLPGRPDIGRGNRYEHVGECAGMRIPVRIAGVRCTEQSVAYTFWRYRRQAT</sequence>
<name>C0CNS0_BLAHS</name>
<dbReference type="EMBL" id="ACBZ01000137">
    <property type="protein sequence ID" value="EEG48575.1"/>
    <property type="molecule type" value="Genomic_DNA"/>
</dbReference>
<keyword evidence="2" id="KW-1185">Reference proteome</keyword>
<gene>
    <name evidence="1" type="ORF">RUMHYD_02513</name>
</gene>
<dbReference type="PATRIC" id="fig|476272.21.peg.649"/>
<evidence type="ECO:0000313" key="2">
    <source>
        <dbReference type="Proteomes" id="UP000003100"/>
    </source>
</evidence>
<protein>
    <submittedName>
        <fullName evidence="1">Uncharacterized protein</fullName>
    </submittedName>
</protein>
<dbReference type="Proteomes" id="UP000003100">
    <property type="component" value="Unassembled WGS sequence"/>
</dbReference>
<proteinExistence type="predicted"/>
<accession>C0CNS0</accession>